<dbReference type="SUPFAM" id="SSF51391">
    <property type="entry name" value="Thiamin phosphate synthase"/>
    <property type="match status" value="1"/>
</dbReference>
<protein>
    <submittedName>
        <fullName evidence="4">Thiamine phosphate synthase</fullName>
    </submittedName>
</protein>
<gene>
    <name evidence="4" type="ORF">DW070_05765</name>
    <name evidence="5" type="ORF">DW747_09475</name>
</gene>
<dbReference type="InterPro" id="IPR036206">
    <property type="entry name" value="ThiamineP_synth_sf"/>
</dbReference>
<accession>A0A3E2TPZ7</accession>
<organism evidence="4 6">
    <name type="scientific">Coprococcus catus</name>
    <dbReference type="NCBI Taxonomy" id="116085"/>
    <lineage>
        <taxon>Bacteria</taxon>
        <taxon>Bacillati</taxon>
        <taxon>Bacillota</taxon>
        <taxon>Clostridia</taxon>
        <taxon>Lachnospirales</taxon>
        <taxon>Lachnospiraceae</taxon>
        <taxon>Coprococcus</taxon>
    </lineage>
</organism>
<dbReference type="EMBL" id="QVFD01000008">
    <property type="protein sequence ID" value="RGC46834.1"/>
    <property type="molecule type" value="Genomic_DNA"/>
</dbReference>
<dbReference type="CDD" id="cd00564">
    <property type="entry name" value="TMP_TenI"/>
    <property type="match status" value="1"/>
</dbReference>
<keyword evidence="7" id="KW-1185">Reference proteome</keyword>
<evidence type="ECO:0000313" key="4">
    <source>
        <dbReference type="EMBL" id="RGB80599.1"/>
    </source>
</evidence>
<dbReference type="Proteomes" id="UP000261231">
    <property type="component" value="Unassembled WGS sequence"/>
</dbReference>
<dbReference type="InterPro" id="IPR022998">
    <property type="entry name" value="ThiamineP_synth_TenI"/>
</dbReference>
<evidence type="ECO:0000256" key="1">
    <source>
        <dbReference type="ARBA" id="ARBA00004948"/>
    </source>
</evidence>
<keyword evidence="2" id="KW-0784">Thiamine biosynthesis</keyword>
<comment type="caution">
    <text evidence="4">The sequence shown here is derived from an EMBL/GenBank/DDBJ whole genome shotgun (WGS) entry which is preliminary data.</text>
</comment>
<name>A0A3E2TPZ7_9FIRM</name>
<dbReference type="OrthoDB" id="9815348at2"/>
<dbReference type="AlphaFoldDB" id="A0A3E2TPZ7"/>
<comment type="pathway">
    <text evidence="1">Cofactor biosynthesis; thiamine diphosphate biosynthesis.</text>
</comment>
<dbReference type="Gene3D" id="3.20.20.70">
    <property type="entry name" value="Aldolase class I"/>
    <property type="match status" value="1"/>
</dbReference>
<reference evidence="6 7" key="1">
    <citation type="submission" date="2018-08" db="EMBL/GenBank/DDBJ databases">
        <title>A genome reference for cultivated species of the human gut microbiota.</title>
        <authorList>
            <person name="Zou Y."/>
            <person name="Xue W."/>
            <person name="Luo G."/>
        </authorList>
    </citation>
    <scope>NUCLEOTIDE SEQUENCE [LARGE SCALE GENOMIC DNA]</scope>
    <source>
        <strain evidence="4 6">AF45-17</strain>
        <strain evidence="5 7">AM28-39</strain>
    </source>
</reference>
<evidence type="ECO:0000313" key="5">
    <source>
        <dbReference type="EMBL" id="RGC46834.1"/>
    </source>
</evidence>
<feature type="domain" description="Thiamine phosphate synthase/TenI" evidence="3">
    <location>
        <begin position="10"/>
        <end position="186"/>
    </location>
</feature>
<sequence>MSSRSYAHMMAVTNRHLCDRDFLEQIEFLASTDIDAIILREKDMTPDEYEHLAKDVLMICHEHHKKCILHSFAEVAAKLNCENIHLPLPVLMELSEKDALEGFKHIGTSVHSVEDALAAEKAGATCLTAGHIFDTDCKKGLPGRGLTFLENVCHRTKLPVYAIGGITPENLEVVRHAGAVGGCMMSLSMKIRE</sequence>
<dbReference type="GO" id="GO:0005737">
    <property type="term" value="C:cytoplasm"/>
    <property type="evidence" value="ECO:0007669"/>
    <property type="project" value="TreeGrafter"/>
</dbReference>
<dbReference type="GO" id="GO:0009228">
    <property type="term" value="P:thiamine biosynthetic process"/>
    <property type="evidence" value="ECO:0007669"/>
    <property type="project" value="UniProtKB-KW"/>
</dbReference>
<dbReference type="Proteomes" id="UP000260773">
    <property type="component" value="Unassembled WGS sequence"/>
</dbReference>
<dbReference type="GO" id="GO:0004789">
    <property type="term" value="F:thiamine-phosphate diphosphorylase activity"/>
    <property type="evidence" value="ECO:0007669"/>
    <property type="project" value="TreeGrafter"/>
</dbReference>
<evidence type="ECO:0000259" key="3">
    <source>
        <dbReference type="Pfam" id="PF02581"/>
    </source>
</evidence>
<dbReference type="EMBL" id="QVEP01000010">
    <property type="protein sequence ID" value="RGB80599.1"/>
    <property type="molecule type" value="Genomic_DNA"/>
</dbReference>
<evidence type="ECO:0000313" key="7">
    <source>
        <dbReference type="Proteomes" id="UP000261231"/>
    </source>
</evidence>
<dbReference type="InterPro" id="IPR013785">
    <property type="entry name" value="Aldolase_TIM"/>
</dbReference>
<dbReference type="Pfam" id="PF02581">
    <property type="entry name" value="TMP-TENI"/>
    <property type="match status" value="1"/>
</dbReference>
<evidence type="ECO:0000313" key="6">
    <source>
        <dbReference type="Proteomes" id="UP000260773"/>
    </source>
</evidence>
<dbReference type="PANTHER" id="PTHR20857:SF15">
    <property type="entry name" value="THIAMINE-PHOSPHATE SYNTHASE"/>
    <property type="match status" value="1"/>
</dbReference>
<proteinExistence type="predicted"/>
<evidence type="ECO:0000256" key="2">
    <source>
        <dbReference type="ARBA" id="ARBA00022977"/>
    </source>
</evidence>
<dbReference type="PANTHER" id="PTHR20857">
    <property type="entry name" value="THIAMINE-PHOSPHATE PYROPHOSPHORYLASE"/>
    <property type="match status" value="1"/>
</dbReference>